<sequence>MFGGYQAEVGADTRPGEAGPVADLDGQAESGQGRHSAQAAQVAHDGSEFAGCGHLGDGGVESVAAGEGEIDGFEFGIVSGRGAGLVEPDPVQPLVVGAGPCAAAVVDVAVA</sequence>
<reference evidence="3" key="1">
    <citation type="journal article" date="2019" name="Int. J. Syst. Evol. Microbiol.">
        <title>The Global Catalogue of Microorganisms (GCM) 10K type strain sequencing project: providing services to taxonomists for standard genome sequencing and annotation.</title>
        <authorList>
            <consortium name="The Broad Institute Genomics Platform"/>
            <consortium name="The Broad Institute Genome Sequencing Center for Infectious Disease"/>
            <person name="Wu L."/>
            <person name="Ma J."/>
        </authorList>
    </citation>
    <scope>NUCLEOTIDE SEQUENCE [LARGE SCALE GENOMIC DNA]</scope>
    <source>
        <strain evidence="3">JCM 18542</strain>
    </source>
</reference>
<name>A0ABP9CTD6_9ACTN</name>
<accession>A0ABP9CTD6</accession>
<dbReference type="Proteomes" id="UP001500839">
    <property type="component" value="Unassembled WGS sequence"/>
</dbReference>
<evidence type="ECO:0000256" key="1">
    <source>
        <dbReference type="SAM" id="MobiDB-lite"/>
    </source>
</evidence>
<gene>
    <name evidence="2" type="ORF">GCM10023353_26620</name>
</gene>
<proteinExistence type="predicted"/>
<organism evidence="2 3">
    <name type="scientific">Tomitella cavernea</name>
    <dbReference type="NCBI Taxonomy" id="1387982"/>
    <lineage>
        <taxon>Bacteria</taxon>
        <taxon>Bacillati</taxon>
        <taxon>Actinomycetota</taxon>
        <taxon>Actinomycetes</taxon>
        <taxon>Mycobacteriales</taxon>
        <taxon>Tomitella</taxon>
    </lineage>
</organism>
<protein>
    <submittedName>
        <fullName evidence="2">Uncharacterized protein</fullName>
    </submittedName>
</protein>
<keyword evidence="3" id="KW-1185">Reference proteome</keyword>
<evidence type="ECO:0000313" key="3">
    <source>
        <dbReference type="Proteomes" id="UP001500839"/>
    </source>
</evidence>
<feature type="region of interest" description="Disordered" evidence="1">
    <location>
        <begin position="1"/>
        <end position="43"/>
    </location>
</feature>
<feature type="compositionally biased region" description="Polar residues" evidence="1">
    <location>
        <begin position="29"/>
        <end position="39"/>
    </location>
</feature>
<evidence type="ECO:0000313" key="2">
    <source>
        <dbReference type="EMBL" id="GAA4818257.1"/>
    </source>
</evidence>
<dbReference type="EMBL" id="BAABKQ010000001">
    <property type="protein sequence ID" value="GAA4818257.1"/>
    <property type="molecule type" value="Genomic_DNA"/>
</dbReference>
<comment type="caution">
    <text evidence="2">The sequence shown here is derived from an EMBL/GenBank/DDBJ whole genome shotgun (WGS) entry which is preliminary data.</text>
</comment>